<feature type="region of interest" description="Disordered" evidence="2">
    <location>
        <begin position="556"/>
        <end position="681"/>
    </location>
</feature>
<name>A0A1W4XUS3_AGRPL</name>
<dbReference type="PROSITE" id="PS50082">
    <property type="entry name" value="WD_REPEATS_2"/>
    <property type="match status" value="1"/>
</dbReference>
<dbReference type="SUPFAM" id="SSF50978">
    <property type="entry name" value="WD40 repeat-like"/>
    <property type="match status" value="1"/>
</dbReference>
<dbReference type="GO" id="GO:0000045">
    <property type="term" value="P:autophagosome assembly"/>
    <property type="evidence" value="ECO:0007669"/>
    <property type="project" value="TreeGrafter"/>
</dbReference>
<reference evidence="4" key="1">
    <citation type="submission" date="2025-08" db="UniProtKB">
        <authorList>
            <consortium name="RefSeq"/>
        </authorList>
    </citation>
    <scope>IDENTIFICATION</scope>
    <source>
        <tissue evidence="4">Entire body</tissue>
    </source>
</reference>
<evidence type="ECO:0000256" key="1">
    <source>
        <dbReference type="PROSITE-ProRule" id="PRU00221"/>
    </source>
</evidence>
<feature type="compositionally biased region" description="Basic and acidic residues" evidence="2">
    <location>
        <begin position="556"/>
        <end position="565"/>
    </location>
</feature>
<dbReference type="Proteomes" id="UP000192223">
    <property type="component" value="Unplaced"/>
</dbReference>
<sequence length="1807" mass="202253">MNVDDEDVIEPLKERVLKTSYPNMSNDFIKANRNREIGQVKGCNIKASIEAFAEDELVRKEYKELKCEVPGTPRSTFLMVFSPDGSKVASTHGDHNIYVTDLRTGKNIKTLIGHPRTPWCIAFHPTSNDLVASGCLAGQVRIWDLSGGSEVWISKKGSVISSIAFHPIDRLVVIATFHELFFWDWSKPEPFLQTSTANVKEKVRYVAFDKLGHKLITGIANNPQSRWERNRVSESSGSPYRRRFPRVGIPFLPQPTSSTNSNTTERAFTSTVPERERRITACYRNLVHEYELLVQRYLQIYRPPTTMDRGTDPMDMDQQQPSTSTSSGLSTSLANDYQEPGPSSATSSGPPPPPPPPPTAVVTTTSSSSSSSSSSSESSGIPAKYRVQEHAQRGTQTITPTRVKLSPKRRWTEQGTELHTGETRKRKLPVSSSSTQSAPTSPDVSPENRELATVTCTETTHDGAGHVSPTNEPNTSNDNSSAFVSSPGAFRRCLILHTSVPLSISSSATRSTETPDTSRCNVYRMRIKCSPKQKPNDTARDNLVNLREKIAEIQRSLAETDERTEPQPSTSSVETASSLKKQDGGTQRKSTSQLKRIYPGFLKKSNRRPVLDTSSDSSSEDEERRKKRLYSHRNFSHMTSSSTNQSTSSASVNVETSTSNSNNASSLLPPTTSTPSSNSQSFRPLSFNLLLKPYCSNAAGNVNSSSGSTAPSNASVVTTTTANVEPNESCARTTEISPRSDTEPCARTLMNTDTRTTNSTVYTPSGIRRRFFSQRFSAFYPTRVYNVRSQSRLRRSSSFQSASPTLRRIVDEFETFDADNNGLPVNLAPDEVVNYSERANSEDDPTEHLAAPPEFHPFDPPPDVPSINPENIGIGNMYSNIVQDLEVSLRNVRNIRASARPGETSDMLSSFSERLESIMHQSNSILRNLRNTMDMLPPNTRNADISTSHSVRTSTDRPQFTFNDPTFYVRDNSDNGPLGGNDTSNFSRSSVTTDHTYPRNPIENNYLRSPTEHIYPQGRDYSSLSPSGPENMTPLMTSLHLTISHIQRQAGLLRRQVESIERIDRAMLEVAQLQMIRQMFEELRRHVNTVGNAESRSGVSSVRQMMAGTRISDSSPYDSPNETNTDSGSRRQNSTSNQSTSEIGTEQNRTPSASIQGSRSNARKSYLPSRLQHLQRQNRRFSVVNFFPPRRIHSRDRLMRRWDSYRSFSARPSASRVESATARLADSQSSSVHLNAETLNIMVRRLEQLLTNHLRLVCFPPHLQPVPVRDNREHVVIERLNRCRLRLNHMLGRMSNSNMHPSYRIEVASATQDSMLRFGAREAMSLILNTFTRYFENAPNVNFSPSFRSYVRMVIDLSLLLSDILLLHIIDSIPPPTGMNLDPERESLSARIDQACCRMLQNRSSNQPHTLTRTLRVIRLKRTYNSRRNALMTSGSHSEGIRELLGRMNDTLQNMHTIRGMSFMPAEVPPPSRSAEVPVREWPRSSTNPIDLTNSDEDTETSFNNWGTSTNSHDANNTPSESYRSNDVTSTENNNESTNSPASQSRTWNVPTVHINDVPMSESSFSSWSSRVLPLRYRLSELRSTNAPNIFRPRFFLLPPLLPLNANPLESDVDDSQRDTLNDGDVVMAVTPNHRIQAWDISSGLIPDINDAFKNVVVSECKIHNDASVDISNDGNILVTLLPSGGYLNYSNRLGVYSLRWESLGQCLYITSFEQNAVSVSLSPLSRHLVVGLASRRMSIIPSERWTMAKIFRIETKKIYGNSITVLRDIDQHRDNNFMSLNCIRWLPISGQGLIYATNTGQLRILS</sequence>
<evidence type="ECO:0000256" key="2">
    <source>
        <dbReference type="SAM" id="MobiDB-lite"/>
    </source>
</evidence>
<feature type="compositionally biased region" description="Polar residues" evidence="2">
    <location>
        <begin position="566"/>
        <end position="594"/>
    </location>
</feature>
<dbReference type="InParanoid" id="A0A1W4XUS3"/>
<feature type="region of interest" description="Disordered" evidence="2">
    <location>
        <begin position="1463"/>
        <end position="1548"/>
    </location>
</feature>
<feature type="compositionally biased region" description="Polar residues" evidence="2">
    <location>
        <begin position="941"/>
        <end position="964"/>
    </location>
</feature>
<dbReference type="GO" id="GO:1990756">
    <property type="term" value="F:ubiquitin-like ligase-substrate adaptor activity"/>
    <property type="evidence" value="ECO:0007669"/>
    <property type="project" value="TreeGrafter"/>
</dbReference>
<feature type="region of interest" description="Disordered" evidence="2">
    <location>
        <begin position="251"/>
        <end position="272"/>
    </location>
</feature>
<feature type="compositionally biased region" description="Polar residues" evidence="2">
    <location>
        <begin position="1111"/>
        <end position="1160"/>
    </location>
</feature>
<organism evidence="3 4">
    <name type="scientific">Agrilus planipennis</name>
    <name type="common">Emerald ash borer</name>
    <name type="synonym">Agrilus marcopoli</name>
    <dbReference type="NCBI Taxonomy" id="224129"/>
    <lineage>
        <taxon>Eukaryota</taxon>
        <taxon>Metazoa</taxon>
        <taxon>Ecdysozoa</taxon>
        <taxon>Arthropoda</taxon>
        <taxon>Hexapoda</taxon>
        <taxon>Insecta</taxon>
        <taxon>Pterygota</taxon>
        <taxon>Neoptera</taxon>
        <taxon>Endopterygota</taxon>
        <taxon>Coleoptera</taxon>
        <taxon>Polyphaga</taxon>
        <taxon>Elateriformia</taxon>
        <taxon>Buprestoidea</taxon>
        <taxon>Buprestidae</taxon>
        <taxon>Agrilinae</taxon>
        <taxon>Agrilus</taxon>
    </lineage>
</organism>
<feature type="compositionally biased region" description="Polar residues" evidence="2">
    <location>
        <begin position="468"/>
        <end position="483"/>
    </location>
</feature>
<keyword evidence="1" id="KW-0853">WD repeat</keyword>
<feature type="compositionally biased region" description="Low complexity" evidence="2">
    <location>
        <begin position="360"/>
        <end position="379"/>
    </location>
</feature>
<dbReference type="InterPro" id="IPR001680">
    <property type="entry name" value="WD40_rpt"/>
</dbReference>
<feature type="compositionally biased region" description="Low complexity" evidence="2">
    <location>
        <begin position="636"/>
        <end position="677"/>
    </location>
</feature>
<dbReference type="InterPro" id="IPR036322">
    <property type="entry name" value="WD40_repeat_dom_sf"/>
</dbReference>
<dbReference type="GO" id="GO:0000423">
    <property type="term" value="P:mitophagy"/>
    <property type="evidence" value="ECO:0007669"/>
    <property type="project" value="TreeGrafter"/>
</dbReference>
<feature type="compositionally biased region" description="Basic residues" evidence="2">
    <location>
        <begin position="625"/>
        <end position="635"/>
    </location>
</feature>
<dbReference type="GO" id="GO:0080008">
    <property type="term" value="C:Cul4-RING E3 ubiquitin ligase complex"/>
    <property type="evidence" value="ECO:0007669"/>
    <property type="project" value="TreeGrafter"/>
</dbReference>
<feature type="region of interest" description="Disordered" evidence="2">
    <location>
        <begin position="1109"/>
        <end position="1172"/>
    </location>
</feature>
<dbReference type="Pfam" id="PF00400">
    <property type="entry name" value="WD40"/>
    <property type="match status" value="1"/>
</dbReference>
<gene>
    <name evidence="4" type="primary">LOC108745023</name>
</gene>
<dbReference type="PANTHER" id="PTHR22874">
    <property type="entry name" value="ACTIVATING MOLECULE IN BECN1-REGULATED AUTOPHAGY PROTEIN 1"/>
    <property type="match status" value="1"/>
</dbReference>
<feature type="compositionally biased region" description="Polar residues" evidence="2">
    <location>
        <begin position="1484"/>
        <end position="1493"/>
    </location>
</feature>
<dbReference type="GeneID" id="108745023"/>
<feature type="region of interest" description="Disordered" evidence="2">
    <location>
        <begin position="701"/>
        <end position="742"/>
    </location>
</feature>
<feature type="compositionally biased region" description="Low complexity" evidence="2">
    <location>
        <begin position="322"/>
        <end position="348"/>
    </location>
</feature>
<feature type="compositionally biased region" description="Low complexity" evidence="2">
    <location>
        <begin position="431"/>
        <end position="442"/>
    </location>
</feature>
<feature type="compositionally biased region" description="Low complexity" evidence="2">
    <location>
        <begin position="701"/>
        <end position="724"/>
    </location>
</feature>
<protein>
    <submittedName>
        <fullName evidence="4">Uncharacterized protein LOC108745023</fullName>
    </submittedName>
</protein>
<dbReference type="PANTHER" id="PTHR22874:SF1">
    <property type="entry name" value="ACTIVATING MOLECULE IN BECN1-REGULATED AUTOPHAGY PROTEIN 1"/>
    <property type="match status" value="1"/>
</dbReference>
<feature type="compositionally biased region" description="Polar residues" evidence="2">
    <location>
        <begin position="1020"/>
        <end position="1032"/>
    </location>
</feature>
<dbReference type="STRING" id="224129.A0A1W4XUS3"/>
<feature type="compositionally biased region" description="Pro residues" evidence="2">
    <location>
        <begin position="349"/>
        <end position="359"/>
    </location>
</feature>
<dbReference type="InterPro" id="IPR052596">
    <property type="entry name" value="AMBRA1_autophagy"/>
</dbReference>
<dbReference type="SMART" id="SM00320">
    <property type="entry name" value="WD40"/>
    <property type="match status" value="4"/>
</dbReference>
<accession>A0A1W4XUS3</accession>
<feature type="compositionally biased region" description="Low complexity" evidence="2">
    <location>
        <begin position="1529"/>
        <end position="1540"/>
    </location>
</feature>
<dbReference type="RefSeq" id="XP_018336537.1">
    <property type="nucleotide sequence ID" value="XM_018481035.2"/>
</dbReference>
<dbReference type="OrthoDB" id="6363363at2759"/>
<keyword evidence="3" id="KW-1185">Reference proteome</keyword>
<evidence type="ECO:0000313" key="4">
    <source>
        <dbReference type="RefSeq" id="XP_018336537.1"/>
    </source>
</evidence>
<proteinExistence type="predicted"/>
<dbReference type="SUPFAM" id="SSF82171">
    <property type="entry name" value="DPP6 N-terminal domain-like"/>
    <property type="match status" value="1"/>
</dbReference>
<dbReference type="KEGG" id="apln:108745023"/>
<feature type="repeat" description="WD" evidence="1">
    <location>
        <begin position="111"/>
        <end position="153"/>
    </location>
</feature>
<feature type="compositionally biased region" description="Polar residues" evidence="2">
    <location>
        <begin position="981"/>
        <end position="995"/>
    </location>
</feature>
<feature type="region of interest" description="Disordered" evidence="2">
    <location>
        <begin position="941"/>
        <end position="1032"/>
    </location>
</feature>
<feature type="compositionally biased region" description="Polar residues" evidence="2">
    <location>
        <begin position="1501"/>
        <end position="1528"/>
    </location>
</feature>
<dbReference type="Gene3D" id="2.130.10.10">
    <property type="entry name" value="YVTN repeat-like/Quinoprotein amine dehydrogenase"/>
    <property type="match status" value="1"/>
</dbReference>
<dbReference type="InterPro" id="IPR015943">
    <property type="entry name" value="WD40/YVTN_repeat-like_dom_sf"/>
</dbReference>
<feature type="region of interest" description="Disordered" evidence="2">
    <location>
        <begin position="304"/>
        <end position="483"/>
    </location>
</feature>
<evidence type="ECO:0000313" key="3">
    <source>
        <dbReference type="Proteomes" id="UP000192223"/>
    </source>
</evidence>